<dbReference type="InterPro" id="IPR036388">
    <property type="entry name" value="WH-like_DNA-bd_sf"/>
</dbReference>
<dbReference type="NCBIfam" id="TIGR00738">
    <property type="entry name" value="rrf2_super"/>
    <property type="match status" value="1"/>
</dbReference>
<dbReference type="PANTHER" id="PTHR33221">
    <property type="entry name" value="WINGED HELIX-TURN-HELIX TRANSCRIPTIONAL REGULATOR, RRF2 FAMILY"/>
    <property type="match status" value="1"/>
</dbReference>
<protein>
    <recommendedName>
        <fullName evidence="3">Rrf2 family transcriptional regulator</fullName>
    </recommendedName>
</protein>
<dbReference type="GO" id="GO:0005829">
    <property type="term" value="C:cytosol"/>
    <property type="evidence" value="ECO:0007669"/>
    <property type="project" value="TreeGrafter"/>
</dbReference>
<name>A0A2S7TX74_9BACT</name>
<dbReference type="GO" id="GO:0003700">
    <property type="term" value="F:DNA-binding transcription factor activity"/>
    <property type="evidence" value="ECO:0007669"/>
    <property type="project" value="TreeGrafter"/>
</dbReference>
<dbReference type="SUPFAM" id="SSF46785">
    <property type="entry name" value="Winged helix' DNA-binding domain"/>
    <property type="match status" value="1"/>
</dbReference>
<evidence type="ECO:0000313" key="1">
    <source>
        <dbReference type="EMBL" id="PQJ27309.1"/>
    </source>
</evidence>
<organism evidence="1 2">
    <name type="scientific">Rubritalea profundi</name>
    <dbReference type="NCBI Taxonomy" id="1658618"/>
    <lineage>
        <taxon>Bacteria</taxon>
        <taxon>Pseudomonadati</taxon>
        <taxon>Verrucomicrobiota</taxon>
        <taxon>Verrucomicrobiia</taxon>
        <taxon>Verrucomicrobiales</taxon>
        <taxon>Rubritaleaceae</taxon>
        <taxon>Rubritalea</taxon>
    </lineage>
</organism>
<dbReference type="Gene3D" id="1.10.10.10">
    <property type="entry name" value="Winged helix-like DNA-binding domain superfamily/Winged helix DNA-binding domain"/>
    <property type="match status" value="1"/>
</dbReference>
<evidence type="ECO:0008006" key="3">
    <source>
        <dbReference type="Google" id="ProtNLM"/>
    </source>
</evidence>
<dbReference type="AlphaFoldDB" id="A0A2S7TX74"/>
<dbReference type="Pfam" id="PF02082">
    <property type="entry name" value="Rrf2"/>
    <property type="match status" value="1"/>
</dbReference>
<dbReference type="Proteomes" id="UP000239907">
    <property type="component" value="Unassembled WGS sequence"/>
</dbReference>
<dbReference type="InterPro" id="IPR030489">
    <property type="entry name" value="TR_Rrf2-type_CS"/>
</dbReference>
<evidence type="ECO:0000313" key="2">
    <source>
        <dbReference type="Proteomes" id="UP000239907"/>
    </source>
</evidence>
<dbReference type="PANTHER" id="PTHR33221:SF15">
    <property type="entry name" value="HTH-TYPE TRANSCRIPTIONAL REGULATOR YWGB-RELATED"/>
    <property type="match status" value="1"/>
</dbReference>
<dbReference type="RefSeq" id="WP_276308389.1">
    <property type="nucleotide sequence ID" value="NZ_MQWA01000001.1"/>
</dbReference>
<dbReference type="InterPro" id="IPR036390">
    <property type="entry name" value="WH_DNA-bd_sf"/>
</dbReference>
<accession>A0A2S7TX74</accession>
<keyword evidence="2" id="KW-1185">Reference proteome</keyword>
<proteinExistence type="predicted"/>
<comment type="caution">
    <text evidence="1">The sequence shown here is derived from an EMBL/GenBank/DDBJ whole genome shotgun (WGS) entry which is preliminary data.</text>
</comment>
<dbReference type="EMBL" id="MQWA01000001">
    <property type="protein sequence ID" value="PQJ27309.1"/>
    <property type="molecule type" value="Genomic_DNA"/>
</dbReference>
<reference evidence="1 2" key="1">
    <citation type="submission" date="2016-12" db="EMBL/GenBank/DDBJ databases">
        <title>Study of bacterial adaptation to deep sea.</title>
        <authorList>
            <person name="Song J."/>
            <person name="Yoshizawa S."/>
            <person name="Kogure K."/>
        </authorList>
    </citation>
    <scope>NUCLEOTIDE SEQUENCE [LARGE SCALE GENOMIC DNA]</scope>
    <source>
        <strain evidence="1 2">SAORIC-165</strain>
    </source>
</reference>
<dbReference type="PROSITE" id="PS51197">
    <property type="entry name" value="HTH_RRF2_2"/>
    <property type="match status" value="1"/>
</dbReference>
<dbReference type="InterPro" id="IPR000944">
    <property type="entry name" value="Tscrpt_reg_Rrf2"/>
</dbReference>
<sequence>MRVSQKLEYACRAMAQLAKQADAKTITRLDEIAQREAVSSNFLVQILNDLRRSGLVTSKRGKFGGYLLSGKVDDITLFDIVQSVEPTLLEDTTNTEGASGAAVNKAWSSASTIFAASLRTIKLTDLTETDSGPMFYI</sequence>
<dbReference type="PROSITE" id="PS01332">
    <property type="entry name" value="HTH_RRF2_1"/>
    <property type="match status" value="1"/>
</dbReference>
<gene>
    <name evidence="1" type="ORF">BSZ32_01575</name>
</gene>